<reference evidence="13" key="1">
    <citation type="journal article" date="2017" name="Appl. Environ. Microbiol.">
        <title>Molecular characterization of an Endozoicomonas-like organism causing infection in king scallop Pecten maximus L.</title>
        <authorList>
            <person name="Cano I."/>
            <person name="van Aerle R."/>
            <person name="Ross S."/>
            <person name="Verner-Jeffreys D.W."/>
            <person name="Paley R.K."/>
            <person name="Rimmer G."/>
            <person name="Ryder D."/>
            <person name="Hooper P."/>
            <person name="Stone D."/>
            <person name="Feist S.W."/>
        </authorList>
    </citation>
    <scope>NUCLEOTIDE SEQUENCE</scope>
</reference>
<dbReference type="InterPro" id="IPR015424">
    <property type="entry name" value="PyrdxlP-dep_Trfase"/>
</dbReference>
<dbReference type="UniPathway" id="UPA00078"/>
<evidence type="ECO:0000256" key="1">
    <source>
        <dbReference type="ARBA" id="ARBA00001933"/>
    </source>
</evidence>
<dbReference type="InterPro" id="IPR022834">
    <property type="entry name" value="AONS_Proteobacteria"/>
</dbReference>
<evidence type="ECO:0000256" key="2">
    <source>
        <dbReference type="ARBA" id="ARBA00004746"/>
    </source>
</evidence>
<dbReference type="GO" id="GO:0009102">
    <property type="term" value="P:biotin biosynthetic process"/>
    <property type="evidence" value="ECO:0007669"/>
    <property type="project" value="UniProtKB-UniPathway"/>
</dbReference>
<dbReference type="SUPFAM" id="SSF53383">
    <property type="entry name" value="PLP-dependent transferases"/>
    <property type="match status" value="1"/>
</dbReference>
<dbReference type="HAMAP" id="MF_01693">
    <property type="entry name" value="BioF_aminotrans_2"/>
    <property type="match status" value="1"/>
</dbReference>
<protein>
    <recommendedName>
        <fullName evidence="5">8-amino-7-oxononanoate synthase</fullName>
        <ecNumber evidence="5">2.3.1.47</ecNumber>
    </recommendedName>
    <alternativeName>
        <fullName evidence="9">7-keto-8-amino-pelargonic acid synthase</fullName>
    </alternativeName>
    <alternativeName>
        <fullName evidence="10">8-amino-7-ketopelargonate synthase</fullName>
    </alternativeName>
</protein>
<dbReference type="InterPro" id="IPR050087">
    <property type="entry name" value="AON_synthase_class-II"/>
</dbReference>
<comment type="pathway">
    <text evidence="2">Cofactor biosynthesis; biotin biosynthesis.</text>
</comment>
<feature type="domain" description="Aminotransferase class I/classII large" evidence="12">
    <location>
        <begin position="67"/>
        <end position="407"/>
    </location>
</feature>
<dbReference type="GO" id="GO:0008710">
    <property type="term" value="F:8-amino-7-oxononanoate synthase activity"/>
    <property type="evidence" value="ECO:0007669"/>
    <property type="project" value="UniProtKB-EC"/>
</dbReference>
<evidence type="ECO:0000259" key="12">
    <source>
        <dbReference type="Pfam" id="PF00155"/>
    </source>
</evidence>
<dbReference type="PROSITE" id="PS00599">
    <property type="entry name" value="AA_TRANSFER_CLASS_2"/>
    <property type="match status" value="1"/>
</dbReference>
<dbReference type="Pfam" id="PF00155">
    <property type="entry name" value="Aminotran_1_2"/>
    <property type="match status" value="1"/>
</dbReference>
<dbReference type="InterPro" id="IPR001917">
    <property type="entry name" value="Aminotrans_II_pyridoxalP_BS"/>
</dbReference>
<evidence type="ECO:0000256" key="5">
    <source>
        <dbReference type="ARBA" id="ARBA00013187"/>
    </source>
</evidence>
<dbReference type="PANTHER" id="PTHR13693:SF100">
    <property type="entry name" value="8-AMINO-7-OXONONANOATE SYNTHASE"/>
    <property type="match status" value="1"/>
</dbReference>
<comment type="subunit">
    <text evidence="4">Homodimer.</text>
</comment>
<keyword evidence="6 13" id="KW-0808">Transferase</keyword>
<dbReference type="AlphaFoldDB" id="A0A2H9T9F4"/>
<evidence type="ECO:0000256" key="9">
    <source>
        <dbReference type="ARBA" id="ARBA00032610"/>
    </source>
</evidence>
<evidence type="ECO:0000256" key="10">
    <source>
        <dbReference type="ARBA" id="ARBA00033381"/>
    </source>
</evidence>
<organism evidence="13">
    <name type="scientific">invertebrate metagenome</name>
    <dbReference type="NCBI Taxonomy" id="1711999"/>
    <lineage>
        <taxon>unclassified sequences</taxon>
        <taxon>metagenomes</taxon>
        <taxon>organismal metagenomes</taxon>
    </lineage>
</organism>
<comment type="similarity">
    <text evidence="3">Belongs to the class-II pyridoxal-phosphate-dependent aminotransferase family. BioF subfamily.</text>
</comment>
<dbReference type="EMBL" id="NSIT01000045">
    <property type="protein sequence ID" value="PJE79827.1"/>
    <property type="molecule type" value="Genomic_DNA"/>
</dbReference>
<evidence type="ECO:0000256" key="3">
    <source>
        <dbReference type="ARBA" id="ARBA00010008"/>
    </source>
</evidence>
<keyword evidence="13" id="KW-0012">Acyltransferase</keyword>
<comment type="catalytic activity">
    <reaction evidence="11">
        <text>6-carboxyhexanoyl-[ACP] + L-alanine + H(+) = (8S)-8-amino-7-oxononanoate + holo-[ACP] + CO2</text>
        <dbReference type="Rhea" id="RHEA:42288"/>
        <dbReference type="Rhea" id="RHEA-COMP:9685"/>
        <dbReference type="Rhea" id="RHEA-COMP:9955"/>
        <dbReference type="ChEBI" id="CHEBI:15378"/>
        <dbReference type="ChEBI" id="CHEBI:16526"/>
        <dbReference type="ChEBI" id="CHEBI:57972"/>
        <dbReference type="ChEBI" id="CHEBI:64479"/>
        <dbReference type="ChEBI" id="CHEBI:78846"/>
        <dbReference type="ChEBI" id="CHEBI:149468"/>
        <dbReference type="EC" id="2.3.1.47"/>
    </reaction>
</comment>
<dbReference type="GO" id="GO:0030170">
    <property type="term" value="F:pyridoxal phosphate binding"/>
    <property type="evidence" value="ECO:0007669"/>
    <property type="project" value="InterPro"/>
</dbReference>
<name>A0A2H9T9F4_9ZZZZ</name>
<gene>
    <name evidence="13" type="primary">bioF</name>
    <name evidence="13" type="ORF">CI610_01183</name>
</gene>
<evidence type="ECO:0000256" key="8">
    <source>
        <dbReference type="ARBA" id="ARBA00022898"/>
    </source>
</evidence>
<evidence type="ECO:0000256" key="7">
    <source>
        <dbReference type="ARBA" id="ARBA00022756"/>
    </source>
</evidence>
<sequence length="431" mass="47244">MRLQQGVLLKNRKCRTLCNKDEIKAKIVSAFNLQAGLEARRSQKLYRHRRVLSSAQGSEVIVDGKPLLAFCSNDYLGLASHPAVSEAWRKAAVHYGTGSGAAHLIVGHSRAHHQLEEELAEFTGRERALLFSTGYMANIGVVSALLDKQDAVFEDRLNHASLLDAGLMSGARFYRYLHRNMDSLIKKMDRSEARRKLVITDGVFSMDGDTAPVMALVHETQKRDAWLMVDDAHGFGTVGLHGGGIVELQKLSQKDVPVLMGTLGKAFGTAGAFVAGSQELIETLIQFARTYIYTTAMPPALAEATRVSLKLVQNESWRREKLNDLIGYFQQGCQASNIPLMLSQTPIQPVNIGTAEAAITISRHMEELGVLVTPIRPPTVPEGSSRLRITLSASHTREHIDQLLDALRKTMKSIAVSQGGKTEDDTACCCA</sequence>
<keyword evidence="7" id="KW-0093">Biotin biosynthesis</keyword>
<dbReference type="Gene3D" id="3.90.1150.10">
    <property type="entry name" value="Aspartate Aminotransferase, domain 1"/>
    <property type="match status" value="1"/>
</dbReference>
<comment type="cofactor">
    <cofactor evidence="1">
        <name>pyridoxal 5'-phosphate</name>
        <dbReference type="ChEBI" id="CHEBI:597326"/>
    </cofactor>
</comment>
<dbReference type="InterPro" id="IPR015422">
    <property type="entry name" value="PyrdxlP-dep_Trfase_small"/>
</dbReference>
<dbReference type="PANTHER" id="PTHR13693">
    <property type="entry name" value="CLASS II AMINOTRANSFERASE/8-AMINO-7-OXONONANOATE SYNTHASE"/>
    <property type="match status" value="1"/>
</dbReference>
<keyword evidence="8" id="KW-0663">Pyridoxal phosphate</keyword>
<accession>A0A2H9T9F4</accession>
<evidence type="ECO:0000256" key="4">
    <source>
        <dbReference type="ARBA" id="ARBA00011738"/>
    </source>
</evidence>
<comment type="caution">
    <text evidence="13">The sequence shown here is derived from an EMBL/GenBank/DDBJ whole genome shotgun (WGS) entry which is preliminary data.</text>
</comment>
<evidence type="ECO:0000313" key="13">
    <source>
        <dbReference type="EMBL" id="PJE79827.1"/>
    </source>
</evidence>
<proteinExistence type="inferred from homology"/>
<dbReference type="CDD" id="cd06454">
    <property type="entry name" value="KBL_like"/>
    <property type="match status" value="1"/>
</dbReference>
<dbReference type="Gene3D" id="3.40.640.10">
    <property type="entry name" value="Type I PLP-dependent aspartate aminotransferase-like (Major domain)"/>
    <property type="match status" value="1"/>
</dbReference>
<dbReference type="EC" id="2.3.1.47" evidence="5"/>
<dbReference type="InterPro" id="IPR015421">
    <property type="entry name" value="PyrdxlP-dep_Trfase_major"/>
</dbReference>
<evidence type="ECO:0000256" key="6">
    <source>
        <dbReference type="ARBA" id="ARBA00022679"/>
    </source>
</evidence>
<evidence type="ECO:0000256" key="11">
    <source>
        <dbReference type="ARBA" id="ARBA00047715"/>
    </source>
</evidence>
<dbReference type="NCBIfam" id="TIGR00858">
    <property type="entry name" value="bioF"/>
    <property type="match status" value="1"/>
</dbReference>
<dbReference type="InterPro" id="IPR004723">
    <property type="entry name" value="AONS_Archaea/Proteobacteria"/>
</dbReference>
<dbReference type="InterPro" id="IPR004839">
    <property type="entry name" value="Aminotransferase_I/II_large"/>
</dbReference>